<dbReference type="InterPro" id="IPR006204">
    <property type="entry name" value="GHMP_kinase_N_dom"/>
</dbReference>
<keyword evidence="4 10" id="KW-0808">Transferase</keyword>
<keyword evidence="6 10" id="KW-0418">Kinase</keyword>
<dbReference type="InterPro" id="IPR013750">
    <property type="entry name" value="GHMP_kinase_C_dom"/>
</dbReference>
<evidence type="ECO:0000256" key="8">
    <source>
        <dbReference type="ARBA" id="ARBA00023229"/>
    </source>
</evidence>
<dbReference type="GO" id="GO:0050515">
    <property type="term" value="F:4-(cytidine 5'-diphospho)-2-C-methyl-D-erythritol kinase activity"/>
    <property type="evidence" value="ECO:0007669"/>
    <property type="project" value="UniProtKB-UniRule"/>
</dbReference>
<keyword evidence="5 10" id="KW-0547">Nucleotide-binding</keyword>
<feature type="domain" description="GHMP kinase C-terminal" evidence="12">
    <location>
        <begin position="197"/>
        <end position="273"/>
    </location>
</feature>
<feature type="active site" evidence="10">
    <location>
        <position position="136"/>
    </location>
</feature>
<evidence type="ECO:0000259" key="12">
    <source>
        <dbReference type="Pfam" id="PF08544"/>
    </source>
</evidence>
<dbReference type="NCBIfam" id="TIGR00154">
    <property type="entry name" value="ispE"/>
    <property type="match status" value="1"/>
</dbReference>
<keyword evidence="8 10" id="KW-0414">Isoprene biosynthesis</keyword>
<feature type="domain" description="GHMP kinase N-terminal" evidence="11">
    <location>
        <begin position="66"/>
        <end position="144"/>
    </location>
</feature>
<dbReference type="EMBL" id="FOES01000006">
    <property type="protein sequence ID" value="SEQ10202.1"/>
    <property type="molecule type" value="Genomic_DNA"/>
</dbReference>
<dbReference type="GO" id="GO:0016114">
    <property type="term" value="P:terpenoid biosynthetic process"/>
    <property type="evidence" value="ECO:0007669"/>
    <property type="project" value="UniProtKB-UniRule"/>
</dbReference>
<sequence>MVIYEKAPAKINLTLDVLHKRNDGYHEVEMLMTTIDLADRLSFEKLDSNQVVIASENRFVPNDRRNLAYQAATLIKERYNIKEGVRIHLDKKIPVAAGLAGGSSDAAATLRGVSRLFGLQLSQEELQEIGAEIGSDVPFCVMGGTALATGRGEKLTPLPSPPPCWVVLAKPNIGVSTKDVYSKVQFDDMRHPATKEAISALKQQDFKTLCTTLGNVLEPITTSMHPEVLQIKSRMEKTGGDGVLMSGSGPTVFSLVAKEEKADRIYNSLRGFCSEVYAVRMLR</sequence>
<dbReference type="STRING" id="571933.SAMN05216362_106125"/>
<name>A0A1H9D9M9_9BACI</name>
<dbReference type="Proteomes" id="UP000199427">
    <property type="component" value="Unassembled WGS sequence"/>
</dbReference>
<feature type="binding site" evidence="10">
    <location>
        <begin position="94"/>
        <end position="104"/>
    </location>
    <ligand>
        <name>ATP</name>
        <dbReference type="ChEBI" id="CHEBI:30616"/>
    </ligand>
</feature>
<dbReference type="FunFam" id="3.30.70.890:FF:000006">
    <property type="entry name" value="4-diphosphocytidyl-2-C-methyl-D-erythritol kinase"/>
    <property type="match status" value="1"/>
</dbReference>
<evidence type="ECO:0000256" key="9">
    <source>
        <dbReference type="ARBA" id="ARBA00032554"/>
    </source>
</evidence>
<dbReference type="RefSeq" id="WP_091772971.1">
    <property type="nucleotide sequence ID" value="NZ_FOES01000006.1"/>
</dbReference>
<dbReference type="Pfam" id="PF08544">
    <property type="entry name" value="GHMP_kinases_C"/>
    <property type="match status" value="1"/>
</dbReference>
<dbReference type="SUPFAM" id="SSF55060">
    <property type="entry name" value="GHMP Kinase, C-terminal domain"/>
    <property type="match status" value="1"/>
</dbReference>
<keyword evidence="7 10" id="KW-0067">ATP-binding</keyword>
<evidence type="ECO:0000256" key="6">
    <source>
        <dbReference type="ARBA" id="ARBA00022777"/>
    </source>
</evidence>
<evidence type="ECO:0000313" key="14">
    <source>
        <dbReference type="Proteomes" id="UP000199427"/>
    </source>
</evidence>
<dbReference type="GO" id="GO:0005524">
    <property type="term" value="F:ATP binding"/>
    <property type="evidence" value="ECO:0007669"/>
    <property type="project" value="UniProtKB-UniRule"/>
</dbReference>
<dbReference type="Pfam" id="PF00288">
    <property type="entry name" value="GHMP_kinases_N"/>
    <property type="match status" value="1"/>
</dbReference>
<protein>
    <recommendedName>
        <fullName evidence="3 10">4-diphosphocytidyl-2-C-methyl-D-erythritol kinase</fullName>
        <shortName evidence="10">CMK</shortName>
        <ecNumber evidence="2 10">2.7.1.148</ecNumber>
    </recommendedName>
    <alternativeName>
        <fullName evidence="9 10">4-(cytidine-5'-diphospho)-2-C-methyl-D-erythritol kinase</fullName>
    </alternativeName>
</protein>
<reference evidence="13 14" key="1">
    <citation type="submission" date="2016-10" db="EMBL/GenBank/DDBJ databases">
        <authorList>
            <person name="de Groot N.N."/>
        </authorList>
    </citation>
    <scope>NUCLEOTIDE SEQUENCE [LARGE SCALE GENOMIC DNA]</scope>
    <source>
        <strain evidence="13 14">DSM 21633</strain>
    </source>
</reference>
<comment type="function">
    <text evidence="10">Catalyzes the phosphorylation of the position 2 hydroxy group of 4-diphosphocytidyl-2C-methyl-D-erythritol.</text>
</comment>
<dbReference type="PANTHER" id="PTHR43527">
    <property type="entry name" value="4-DIPHOSPHOCYTIDYL-2-C-METHYL-D-ERYTHRITOL KINASE, CHLOROPLASTIC"/>
    <property type="match status" value="1"/>
</dbReference>
<dbReference type="InterPro" id="IPR020568">
    <property type="entry name" value="Ribosomal_Su5_D2-typ_SF"/>
</dbReference>
<evidence type="ECO:0000256" key="10">
    <source>
        <dbReference type="HAMAP-Rule" id="MF_00061"/>
    </source>
</evidence>
<dbReference type="AlphaFoldDB" id="A0A1H9D9M9"/>
<dbReference type="InterPro" id="IPR014721">
    <property type="entry name" value="Ribsml_uS5_D2-typ_fold_subgr"/>
</dbReference>
<feature type="active site" evidence="10">
    <location>
        <position position="10"/>
    </location>
</feature>
<comment type="catalytic activity">
    <reaction evidence="10">
        <text>4-CDP-2-C-methyl-D-erythritol + ATP = 4-CDP-2-C-methyl-D-erythritol 2-phosphate + ADP + H(+)</text>
        <dbReference type="Rhea" id="RHEA:18437"/>
        <dbReference type="ChEBI" id="CHEBI:15378"/>
        <dbReference type="ChEBI" id="CHEBI:30616"/>
        <dbReference type="ChEBI" id="CHEBI:57823"/>
        <dbReference type="ChEBI" id="CHEBI:57919"/>
        <dbReference type="ChEBI" id="CHEBI:456216"/>
        <dbReference type="EC" id="2.7.1.148"/>
    </reaction>
</comment>
<organism evidence="13 14">
    <name type="scientific">Piscibacillus halophilus</name>
    <dbReference type="NCBI Taxonomy" id="571933"/>
    <lineage>
        <taxon>Bacteria</taxon>
        <taxon>Bacillati</taxon>
        <taxon>Bacillota</taxon>
        <taxon>Bacilli</taxon>
        <taxon>Bacillales</taxon>
        <taxon>Bacillaceae</taxon>
        <taxon>Piscibacillus</taxon>
    </lineage>
</organism>
<evidence type="ECO:0000256" key="3">
    <source>
        <dbReference type="ARBA" id="ARBA00017473"/>
    </source>
</evidence>
<keyword evidence="14" id="KW-1185">Reference proteome</keyword>
<evidence type="ECO:0000256" key="7">
    <source>
        <dbReference type="ARBA" id="ARBA00022840"/>
    </source>
</evidence>
<evidence type="ECO:0000313" key="13">
    <source>
        <dbReference type="EMBL" id="SEQ10202.1"/>
    </source>
</evidence>
<evidence type="ECO:0000259" key="11">
    <source>
        <dbReference type="Pfam" id="PF00288"/>
    </source>
</evidence>
<evidence type="ECO:0000256" key="2">
    <source>
        <dbReference type="ARBA" id="ARBA00012052"/>
    </source>
</evidence>
<dbReference type="Gene3D" id="3.30.70.890">
    <property type="entry name" value="GHMP kinase, C-terminal domain"/>
    <property type="match status" value="1"/>
</dbReference>
<proteinExistence type="inferred from homology"/>
<dbReference type="GO" id="GO:0019288">
    <property type="term" value="P:isopentenyl diphosphate biosynthetic process, methylerythritol 4-phosphate pathway"/>
    <property type="evidence" value="ECO:0007669"/>
    <property type="project" value="UniProtKB-UniRule"/>
</dbReference>
<comment type="similarity">
    <text evidence="1 10">Belongs to the GHMP kinase family. IspE subfamily.</text>
</comment>
<dbReference type="EC" id="2.7.1.148" evidence="2 10"/>
<dbReference type="NCBIfam" id="NF011202">
    <property type="entry name" value="PRK14608.1"/>
    <property type="match status" value="1"/>
</dbReference>
<dbReference type="Gene3D" id="3.30.230.10">
    <property type="match status" value="1"/>
</dbReference>
<dbReference type="FunFam" id="3.30.230.10:FF:000029">
    <property type="entry name" value="4-diphosphocytidyl-2-C-methyl-D-erythritol kinase"/>
    <property type="match status" value="1"/>
</dbReference>
<dbReference type="HAMAP" id="MF_00061">
    <property type="entry name" value="IspE"/>
    <property type="match status" value="1"/>
</dbReference>
<accession>A0A1H9D9M9</accession>
<dbReference type="PIRSF" id="PIRSF010376">
    <property type="entry name" value="IspE"/>
    <property type="match status" value="1"/>
</dbReference>
<gene>
    <name evidence="10" type="primary">ispE</name>
    <name evidence="13" type="ORF">SAMN05216362_106125</name>
</gene>
<evidence type="ECO:0000256" key="5">
    <source>
        <dbReference type="ARBA" id="ARBA00022741"/>
    </source>
</evidence>
<dbReference type="InterPro" id="IPR036554">
    <property type="entry name" value="GHMP_kinase_C_sf"/>
</dbReference>
<dbReference type="PANTHER" id="PTHR43527:SF2">
    <property type="entry name" value="4-DIPHOSPHOCYTIDYL-2-C-METHYL-D-ERYTHRITOL KINASE, CHLOROPLASTIC"/>
    <property type="match status" value="1"/>
</dbReference>
<evidence type="ECO:0000256" key="4">
    <source>
        <dbReference type="ARBA" id="ARBA00022679"/>
    </source>
</evidence>
<dbReference type="InterPro" id="IPR004424">
    <property type="entry name" value="IspE"/>
</dbReference>
<comment type="pathway">
    <text evidence="10">Isoprenoid biosynthesis; isopentenyl diphosphate biosynthesis via DXP pathway; isopentenyl diphosphate from 1-deoxy-D-xylulose 5-phosphate: step 3/6.</text>
</comment>
<dbReference type="OrthoDB" id="9809438at2"/>
<dbReference type="UniPathway" id="UPA00056">
    <property type="reaction ID" value="UER00094"/>
</dbReference>
<dbReference type="SUPFAM" id="SSF54211">
    <property type="entry name" value="Ribosomal protein S5 domain 2-like"/>
    <property type="match status" value="1"/>
</dbReference>
<evidence type="ECO:0000256" key="1">
    <source>
        <dbReference type="ARBA" id="ARBA00009684"/>
    </source>
</evidence>